<keyword evidence="3" id="KW-1185">Reference proteome</keyword>
<protein>
    <submittedName>
        <fullName evidence="2">Uncharacterized protein</fullName>
    </submittedName>
</protein>
<evidence type="ECO:0000256" key="1">
    <source>
        <dbReference type="SAM" id="MobiDB-lite"/>
    </source>
</evidence>
<comment type="caution">
    <text evidence="2">The sequence shown here is derived from an EMBL/GenBank/DDBJ whole genome shotgun (WGS) entry which is preliminary data.</text>
</comment>
<evidence type="ECO:0000313" key="3">
    <source>
        <dbReference type="Proteomes" id="UP001201812"/>
    </source>
</evidence>
<feature type="compositionally biased region" description="Polar residues" evidence="1">
    <location>
        <begin position="1"/>
        <end position="15"/>
    </location>
</feature>
<accession>A0AAD4R798</accession>
<name>A0AAD4R798_9BILA</name>
<gene>
    <name evidence="2" type="ORF">DdX_05005</name>
</gene>
<sequence>MTKSDATAGNNSPNQRCGWPKSLKRNSLRKTINGTIRHMKTMLVFVWEAKTGCFGVVDGAFPCKFAPLANSECEVGKNKGFAAFS</sequence>
<evidence type="ECO:0000313" key="2">
    <source>
        <dbReference type="EMBL" id="KAI1720759.1"/>
    </source>
</evidence>
<proteinExistence type="predicted"/>
<organism evidence="2 3">
    <name type="scientific">Ditylenchus destructor</name>
    <dbReference type="NCBI Taxonomy" id="166010"/>
    <lineage>
        <taxon>Eukaryota</taxon>
        <taxon>Metazoa</taxon>
        <taxon>Ecdysozoa</taxon>
        <taxon>Nematoda</taxon>
        <taxon>Chromadorea</taxon>
        <taxon>Rhabditida</taxon>
        <taxon>Tylenchina</taxon>
        <taxon>Tylenchomorpha</taxon>
        <taxon>Sphaerularioidea</taxon>
        <taxon>Anguinidae</taxon>
        <taxon>Anguininae</taxon>
        <taxon>Ditylenchus</taxon>
    </lineage>
</organism>
<feature type="region of interest" description="Disordered" evidence="1">
    <location>
        <begin position="1"/>
        <end position="21"/>
    </location>
</feature>
<reference evidence="2" key="1">
    <citation type="submission" date="2022-01" db="EMBL/GenBank/DDBJ databases">
        <title>Genome Sequence Resource for Two Populations of Ditylenchus destructor, the Migratory Endoparasitic Phytonematode.</title>
        <authorList>
            <person name="Zhang H."/>
            <person name="Lin R."/>
            <person name="Xie B."/>
        </authorList>
    </citation>
    <scope>NUCLEOTIDE SEQUENCE</scope>
    <source>
        <strain evidence="2">BazhouSP</strain>
    </source>
</reference>
<dbReference type="AlphaFoldDB" id="A0AAD4R798"/>
<dbReference type="EMBL" id="JAKKPZ010000005">
    <property type="protein sequence ID" value="KAI1720759.1"/>
    <property type="molecule type" value="Genomic_DNA"/>
</dbReference>
<dbReference type="Proteomes" id="UP001201812">
    <property type="component" value="Unassembled WGS sequence"/>
</dbReference>